<gene>
    <name evidence="1" type="ORF">PIB30_085447</name>
</gene>
<evidence type="ECO:0000313" key="1">
    <source>
        <dbReference type="EMBL" id="MED6212644.1"/>
    </source>
</evidence>
<accession>A0ABU6YR41</accession>
<reference evidence="1 2" key="1">
    <citation type="journal article" date="2023" name="Plants (Basel)">
        <title>Bridging the Gap: Combining Genomics and Transcriptomics Approaches to Understand Stylosanthes scabra, an Orphan Legume from the Brazilian Caatinga.</title>
        <authorList>
            <person name="Ferreira-Neto J.R.C."/>
            <person name="da Silva M.D."/>
            <person name="Binneck E."/>
            <person name="de Melo N.F."/>
            <person name="da Silva R.H."/>
            <person name="de Melo A.L.T.M."/>
            <person name="Pandolfi V."/>
            <person name="Bustamante F.O."/>
            <person name="Brasileiro-Vidal A.C."/>
            <person name="Benko-Iseppon A.M."/>
        </authorList>
    </citation>
    <scope>NUCLEOTIDE SEQUENCE [LARGE SCALE GENOMIC DNA]</scope>
    <source>
        <tissue evidence="1">Leaves</tissue>
    </source>
</reference>
<keyword evidence="2" id="KW-1185">Reference proteome</keyword>
<protein>
    <submittedName>
        <fullName evidence="1">Uncharacterized protein</fullName>
    </submittedName>
</protein>
<dbReference type="EMBL" id="JASCZI010243081">
    <property type="protein sequence ID" value="MED6212644.1"/>
    <property type="molecule type" value="Genomic_DNA"/>
</dbReference>
<dbReference type="Proteomes" id="UP001341840">
    <property type="component" value="Unassembled WGS sequence"/>
</dbReference>
<evidence type="ECO:0000313" key="2">
    <source>
        <dbReference type="Proteomes" id="UP001341840"/>
    </source>
</evidence>
<organism evidence="1 2">
    <name type="scientific">Stylosanthes scabra</name>
    <dbReference type="NCBI Taxonomy" id="79078"/>
    <lineage>
        <taxon>Eukaryota</taxon>
        <taxon>Viridiplantae</taxon>
        <taxon>Streptophyta</taxon>
        <taxon>Embryophyta</taxon>
        <taxon>Tracheophyta</taxon>
        <taxon>Spermatophyta</taxon>
        <taxon>Magnoliopsida</taxon>
        <taxon>eudicotyledons</taxon>
        <taxon>Gunneridae</taxon>
        <taxon>Pentapetalae</taxon>
        <taxon>rosids</taxon>
        <taxon>fabids</taxon>
        <taxon>Fabales</taxon>
        <taxon>Fabaceae</taxon>
        <taxon>Papilionoideae</taxon>
        <taxon>50 kb inversion clade</taxon>
        <taxon>dalbergioids sensu lato</taxon>
        <taxon>Dalbergieae</taxon>
        <taxon>Pterocarpus clade</taxon>
        <taxon>Stylosanthes</taxon>
    </lineage>
</organism>
<sequence length="79" mass="9571">MFRNHYELKIRELPKSLTGKVFTQYAELRVDRINTWEGLMMEFCNKFLEEEPSMHIMELVQTPFQSHSRCTKALETWNM</sequence>
<comment type="caution">
    <text evidence="1">The sequence shown here is derived from an EMBL/GenBank/DDBJ whole genome shotgun (WGS) entry which is preliminary data.</text>
</comment>
<name>A0ABU6YR41_9FABA</name>
<feature type="non-terminal residue" evidence="1">
    <location>
        <position position="79"/>
    </location>
</feature>
<proteinExistence type="predicted"/>